<proteinExistence type="predicted"/>
<dbReference type="EMBL" id="CAJNOV010007778">
    <property type="protein sequence ID" value="CAF1297830.1"/>
    <property type="molecule type" value="Genomic_DNA"/>
</dbReference>
<gene>
    <name evidence="6" type="ORF">BYL167_LOCUS22296</name>
    <name evidence="5" type="ORF">CJN711_LOCUS16767</name>
    <name evidence="7" type="ORF">GIL414_LOCUS35194</name>
</gene>
<dbReference type="EMBL" id="CAJOBJ010083557">
    <property type="protein sequence ID" value="CAF4511280.1"/>
    <property type="molecule type" value="Genomic_DNA"/>
</dbReference>
<evidence type="ECO:0000256" key="2">
    <source>
        <dbReference type="ARBA" id="ARBA00022723"/>
    </source>
</evidence>
<dbReference type="GO" id="GO:0008270">
    <property type="term" value="F:zinc ion binding"/>
    <property type="evidence" value="ECO:0007669"/>
    <property type="project" value="UniProtKB-KW"/>
</dbReference>
<dbReference type="Proteomes" id="UP000681720">
    <property type="component" value="Unassembled WGS sequence"/>
</dbReference>
<dbReference type="Proteomes" id="UP000681967">
    <property type="component" value="Unassembled WGS sequence"/>
</dbReference>
<evidence type="ECO:0000313" key="7">
    <source>
        <dbReference type="EMBL" id="CAF4511280.1"/>
    </source>
</evidence>
<comment type="cofactor">
    <cofactor evidence="1">
        <name>a divalent metal cation</name>
        <dbReference type="ChEBI" id="CHEBI:60240"/>
    </cofactor>
</comment>
<evidence type="ECO:0000256" key="3">
    <source>
        <dbReference type="PROSITE-ProRule" id="PRU00325"/>
    </source>
</evidence>
<keyword evidence="2" id="KW-0479">Metal-binding</keyword>
<evidence type="ECO:0000256" key="1">
    <source>
        <dbReference type="ARBA" id="ARBA00001968"/>
    </source>
</evidence>
<dbReference type="InterPro" id="IPR007527">
    <property type="entry name" value="Znf_SWIM"/>
</dbReference>
<reference evidence="5" key="1">
    <citation type="submission" date="2021-02" db="EMBL/GenBank/DDBJ databases">
        <authorList>
            <person name="Nowell W R."/>
        </authorList>
    </citation>
    <scope>NUCLEOTIDE SEQUENCE</scope>
</reference>
<dbReference type="PANTHER" id="PTHR23080">
    <property type="entry name" value="THAP DOMAIN PROTEIN"/>
    <property type="match status" value="1"/>
</dbReference>
<keyword evidence="3" id="KW-0863">Zinc-finger</keyword>
<dbReference type="Proteomes" id="UP000663855">
    <property type="component" value="Unassembled WGS sequence"/>
</dbReference>
<evidence type="ECO:0000313" key="5">
    <source>
        <dbReference type="EMBL" id="CAF1297830.1"/>
    </source>
</evidence>
<accession>A0A815DIL5</accession>
<dbReference type="PROSITE" id="PS50966">
    <property type="entry name" value="ZF_SWIM"/>
    <property type="match status" value="1"/>
</dbReference>
<feature type="domain" description="SWIM-type" evidence="4">
    <location>
        <begin position="657"/>
        <end position="696"/>
    </location>
</feature>
<evidence type="ECO:0000259" key="4">
    <source>
        <dbReference type="PROSITE" id="PS50966"/>
    </source>
</evidence>
<evidence type="ECO:0000313" key="6">
    <source>
        <dbReference type="EMBL" id="CAF4168475.1"/>
    </source>
</evidence>
<dbReference type="InterPro" id="IPR027806">
    <property type="entry name" value="HARBI1_dom"/>
</dbReference>
<protein>
    <recommendedName>
        <fullName evidence="4">SWIM-type domain-containing protein</fullName>
    </recommendedName>
</protein>
<comment type="caution">
    <text evidence="5">The sequence shown here is derived from an EMBL/GenBank/DDBJ whole genome shotgun (WGS) entry which is preliminary data.</text>
</comment>
<dbReference type="Pfam" id="PF13359">
    <property type="entry name" value="DDE_Tnp_4"/>
    <property type="match status" value="1"/>
</dbReference>
<name>A0A815DIL5_9BILA</name>
<organism evidence="5 8">
    <name type="scientific">Rotaria magnacalcarata</name>
    <dbReference type="NCBI Taxonomy" id="392030"/>
    <lineage>
        <taxon>Eukaryota</taxon>
        <taxon>Metazoa</taxon>
        <taxon>Spiralia</taxon>
        <taxon>Gnathifera</taxon>
        <taxon>Rotifera</taxon>
        <taxon>Eurotatoria</taxon>
        <taxon>Bdelloidea</taxon>
        <taxon>Philodinida</taxon>
        <taxon>Philodinidae</taxon>
        <taxon>Rotaria</taxon>
    </lineage>
</organism>
<keyword evidence="3" id="KW-0862">Zinc</keyword>
<sequence length="745" mass="85521">MSENQHVGMDKSNKRSCCFCEKSFRVNERIRSLESYQSLCDFVTTNKLVHLHLHNSCYMTLYNKKRNAEGLITQSINQQMKIDVETQTDGVAEEQMKIDIGTQTKVITKKQMNQYENQSTSSNGIQLPFYRLPKSNKICSICGKNFSSKSISCQEINQSTRVQCLLDHNIYIPIGNRCCLNHHSENGLSIQSIEKLKTNKENHCTIKRDDLIIILNDMKEELQTKDSKIDELKQNPPLNFDDNDINMSDTSFKALTGLNQDQFNDLCSHIPASALRHTDIRSPRTAIACLLIKLRLGVSHQTLCTLFSIEDVRKMSRILDSASSALIKYFVPKHLGFDHINRSEVINHHTRPLAKILLGDDDPNKAILILDGTYCYIQKSGNNLLQRRTYSLHKGKPLVKPMMVVASDGYIISAIGPFLADRTNNDAEITKNIIYNNKEGITDWLRSEDLIIVDRGFRDCVKDLENFGYKVKMPCFLKKGQSQFTTNEAHQTRFITKIRWVVESANGRVKQWQFFNKTIPNSMIEKIGDYFQIVCAIINCYRPCFIQDTSRDNEIAQKMLKLADETNKIKKFVENKKKYNKVSWTAKEANDAALDFPKMDFNELQELTLGIYQLKQARSYTTEHLNLNGSYTFQVAKESPDLIRSRIQSRHKASTKYDVYVQYNKKSISGWYCTCPNGARVVGCCAHVASIIYYLSYARYKQQGLTQRTYSYYDSITDAQDYSEPSDTDSIDSDDENSNILYTLV</sequence>
<dbReference type="PANTHER" id="PTHR23080:SF133">
    <property type="entry name" value="SI:CH211-262I1.5-RELATED"/>
    <property type="match status" value="1"/>
</dbReference>
<dbReference type="AlphaFoldDB" id="A0A815DIL5"/>
<evidence type="ECO:0000313" key="8">
    <source>
        <dbReference type="Proteomes" id="UP000663855"/>
    </source>
</evidence>
<dbReference type="EMBL" id="CAJOBH010012299">
    <property type="protein sequence ID" value="CAF4168475.1"/>
    <property type="molecule type" value="Genomic_DNA"/>
</dbReference>